<feature type="repeat" description="ANK" evidence="7">
    <location>
        <begin position="221"/>
        <end position="253"/>
    </location>
</feature>
<dbReference type="GO" id="GO:0016042">
    <property type="term" value="P:lipid catabolic process"/>
    <property type="evidence" value="ECO:0007669"/>
    <property type="project" value="UniProtKB-UniRule"/>
</dbReference>
<evidence type="ECO:0000256" key="6">
    <source>
        <dbReference type="ARBA" id="ARBA00023422"/>
    </source>
</evidence>
<dbReference type="Proteomes" id="UP001497472">
    <property type="component" value="Unassembled WGS sequence"/>
</dbReference>
<organism evidence="10 11">
    <name type="scientific">Leptosia nina</name>
    <dbReference type="NCBI Taxonomy" id="320188"/>
    <lineage>
        <taxon>Eukaryota</taxon>
        <taxon>Metazoa</taxon>
        <taxon>Ecdysozoa</taxon>
        <taxon>Arthropoda</taxon>
        <taxon>Hexapoda</taxon>
        <taxon>Insecta</taxon>
        <taxon>Pterygota</taxon>
        <taxon>Neoptera</taxon>
        <taxon>Endopterygota</taxon>
        <taxon>Lepidoptera</taxon>
        <taxon>Glossata</taxon>
        <taxon>Ditrysia</taxon>
        <taxon>Papilionoidea</taxon>
        <taxon>Pieridae</taxon>
        <taxon>Pierinae</taxon>
        <taxon>Leptosia</taxon>
    </lineage>
</organism>
<dbReference type="GO" id="GO:0052816">
    <property type="term" value="F:long-chain fatty acyl-CoA hydrolase activity"/>
    <property type="evidence" value="ECO:0007669"/>
    <property type="project" value="TreeGrafter"/>
</dbReference>
<feature type="domain" description="PNPLA" evidence="9">
    <location>
        <begin position="472"/>
        <end position="668"/>
    </location>
</feature>
<gene>
    <name evidence="10" type="ORF">LNINA_LOCUS4637</name>
</gene>
<keyword evidence="8" id="KW-0442">Lipid degradation</keyword>
<dbReference type="GO" id="GO:2000304">
    <property type="term" value="P:positive regulation of ceramide biosynthetic process"/>
    <property type="evidence" value="ECO:0007669"/>
    <property type="project" value="TreeGrafter"/>
</dbReference>
<feature type="short sequence motif" description="GXSXG" evidence="8">
    <location>
        <begin position="508"/>
        <end position="512"/>
    </location>
</feature>
<dbReference type="PANTHER" id="PTHR24139">
    <property type="entry name" value="CALCIUM-INDEPENDENT PHOSPHOLIPASE A2"/>
    <property type="match status" value="1"/>
</dbReference>
<dbReference type="EMBL" id="CAVLEF010000006">
    <property type="protein sequence ID" value="CAK1544934.1"/>
    <property type="molecule type" value="Genomic_DNA"/>
</dbReference>
<proteinExistence type="predicted"/>
<dbReference type="EC" id="3.1.1.4" evidence="1"/>
<dbReference type="SUPFAM" id="SSF52151">
    <property type="entry name" value="FabD/lysophospholipase-like"/>
    <property type="match status" value="1"/>
</dbReference>
<dbReference type="InterPro" id="IPR016035">
    <property type="entry name" value="Acyl_Trfase/lysoPLipase"/>
</dbReference>
<dbReference type="GO" id="GO:0047499">
    <property type="term" value="F:calcium-independent phospholipase A2 activity"/>
    <property type="evidence" value="ECO:0007669"/>
    <property type="project" value="InterPro"/>
</dbReference>
<evidence type="ECO:0000256" key="4">
    <source>
        <dbReference type="ARBA" id="ARBA00023043"/>
    </source>
</evidence>
<comment type="catalytic activity">
    <reaction evidence="6">
        <text>a 1,2-diacyl-sn-glycero-3-phosphocholine + H2O = a 1-acyl-sn-glycero-3-phosphocholine + a fatty acid + H(+)</text>
        <dbReference type="Rhea" id="RHEA:15801"/>
        <dbReference type="ChEBI" id="CHEBI:15377"/>
        <dbReference type="ChEBI" id="CHEBI:15378"/>
        <dbReference type="ChEBI" id="CHEBI:28868"/>
        <dbReference type="ChEBI" id="CHEBI:57643"/>
        <dbReference type="ChEBI" id="CHEBI:58168"/>
        <dbReference type="EC" id="3.1.1.4"/>
    </reaction>
    <physiologicalReaction direction="left-to-right" evidence="6">
        <dbReference type="Rhea" id="RHEA:15802"/>
    </physiologicalReaction>
</comment>
<keyword evidence="2" id="KW-0677">Repeat</keyword>
<evidence type="ECO:0000313" key="10">
    <source>
        <dbReference type="EMBL" id="CAK1544934.1"/>
    </source>
</evidence>
<dbReference type="Pfam" id="PF12796">
    <property type="entry name" value="Ank_2"/>
    <property type="match status" value="2"/>
</dbReference>
<dbReference type="InterPro" id="IPR036770">
    <property type="entry name" value="Ankyrin_rpt-contain_sf"/>
</dbReference>
<dbReference type="GO" id="GO:0005739">
    <property type="term" value="C:mitochondrion"/>
    <property type="evidence" value="ECO:0007669"/>
    <property type="project" value="TreeGrafter"/>
</dbReference>
<dbReference type="PANTHER" id="PTHR24139:SF34">
    <property type="entry name" value="85_88 KDA CALCIUM-INDEPENDENT PHOSPHOLIPASE A2"/>
    <property type="match status" value="1"/>
</dbReference>
<keyword evidence="3 8" id="KW-0378">Hydrolase</keyword>
<feature type="active site" description="Proton acceptor" evidence="8">
    <location>
        <position position="655"/>
    </location>
</feature>
<feature type="short sequence motif" description="GXGXXG" evidence="8">
    <location>
        <begin position="476"/>
        <end position="481"/>
    </location>
</feature>
<dbReference type="Pfam" id="PF00023">
    <property type="entry name" value="Ank"/>
    <property type="match status" value="1"/>
</dbReference>
<feature type="repeat" description="ANK" evidence="7">
    <location>
        <begin position="155"/>
        <end position="187"/>
    </location>
</feature>
<sequence length="814" mass="89548">MFNSFFRNWLAVEDPPTKVLEVRSDNYVSRPIYYRDDSMLLYGPKVPNDGKNNKDKYYEIVLHKPFTESLHQMYSLFRSESREISEEKFIIFKDRIPVYVKITKECTVPSLQKLCDILSEHKSWTVAHIVAHFGQYELLNEPDVQKDINELDPATGASSLMVAIRTGNVRMVHSLISMDCSLDKIDHDGNSVLHYAAASNKEVINALASKTSNSLNIFNKQGYTPLHMACLADAPDCVRALLLAGADVNLTAAKRTASTTQAIPGIVGDVVQDNRPKLFQEDMKRGGTPLHWALSREVIEALVDKNCDINALNFDGRTALHIMVLRGRLECATALLSRGAEHSIGDNEGNTPLHLAVKQTNTSIVQALVVFGADLEAKNNSGQTARHLVPTEMSNSNYDAILYILHAVGAQRCASDVPGCGPSCSSRGEYNGVPPPPIARAATRDMICDMLTAATMDRAVTQDTLKNEGRLLCLDGGGIRGLVLVQILLNLEAAIGKPIIHCFDWVAGTSTGGILALALATGKTLRECQMLYFRMKEFAFVGMRPYPSEALESILKECLGTETVMADIDYPKLMILAVLADRKPVDLHIFRNYQSAEDILCQYNGTLSPQAEAGEKSSVVVLAEPPPPAQQLVWEAARASGAAPSYFRASGRYLDGGLMGNNPTLDALTELAEVRLALEATGQHEAAKKTRLKVVVSCGTGIIPVTKLNDIDVFKPESIWDTARLALGLSSIGKLLVDQATQADGRVVERARAWCHSLGVPYYRFSPQMSRDHAMDERSDEHLVCMLWETQTYMRDHRDRVAELAAMLADGTKK</sequence>
<keyword evidence="11" id="KW-1185">Reference proteome</keyword>
<evidence type="ECO:0000256" key="1">
    <source>
        <dbReference type="ARBA" id="ARBA00013278"/>
    </source>
</evidence>
<feature type="repeat" description="ANK" evidence="7">
    <location>
        <begin position="348"/>
        <end position="380"/>
    </location>
</feature>
<dbReference type="Pfam" id="PF01734">
    <property type="entry name" value="Patatin"/>
    <property type="match status" value="1"/>
</dbReference>
<comment type="caution">
    <text evidence="10">The sequence shown here is derived from an EMBL/GenBank/DDBJ whole genome shotgun (WGS) entry which is preliminary data.</text>
</comment>
<evidence type="ECO:0000256" key="3">
    <source>
        <dbReference type="ARBA" id="ARBA00022801"/>
    </source>
</evidence>
<dbReference type="InterPro" id="IPR002641">
    <property type="entry name" value="PNPLA_dom"/>
</dbReference>
<reference evidence="10 11" key="1">
    <citation type="submission" date="2023-11" db="EMBL/GenBank/DDBJ databases">
        <authorList>
            <person name="Okamura Y."/>
        </authorList>
    </citation>
    <scope>NUCLEOTIDE SEQUENCE [LARGE SCALE GENOMIC DNA]</scope>
</reference>
<name>A0AAV1J8Z5_9NEOP</name>
<dbReference type="PROSITE" id="PS51635">
    <property type="entry name" value="PNPLA"/>
    <property type="match status" value="1"/>
</dbReference>
<evidence type="ECO:0000256" key="7">
    <source>
        <dbReference type="PROSITE-ProRule" id="PRU00023"/>
    </source>
</evidence>
<dbReference type="PROSITE" id="PS50088">
    <property type="entry name" value="ANK_REPEAT"/>
    <property type="match status" value="4"/>
</dbReference>
<evidence type="ECO:0000259" key="9">
    <source>
        <dbReference type="PROSITE" id="PS51635"/>
    </source>
</evidence>
<feature type="short sequence motif" description="DGA/G" evidence="8">
    <location>
        <begin position="655"/>
        <end position="657"/>
    </location>
</feature>
<dbReference type="Gene3D" id="1.25.40.20">
    <property type="entry name" value="Ankyrin repeat-containing domain"/>
    <property type="match status" value="2"/>
</dbReference>
<evidence type="ECO:0000256" key="5">
    <source>
        <dbReference type="ARBA" id="ARBA00023098"/>
    </source>
</evidence>
<dbReference type="SUPFAM" id="SSF48403">
    <property type="entry name" value="Ankyrin repeat"/>
    <property type="match status" value="1"/>
</dbReference>
<evidence type="ECO:0000313" key="11">
    <source>
        <dbReference type="Proteomes" id="UP001497472"/>
    </source>
</evidence>
<evidence type="ECO:0000256" key="8">
    <source>
        <dbReference type="PROSITE-ProRule" id="PRU01161"/>
    </source>
</evidence>
<dbReference type="Gene3D" id="3.40.1090.10">
    <property type="entry name" value="Cytosolic phospholipase A2 catalytic domain"/>
    <property type="match status" value="1"/>
</dbReference>
<feature type="active site" description="Nucleophile" evidence="8">
    <location>
        <position position="510"/>
    </location>
</feature>
<dbReference type="PROSITE" id="PS50297">
    <property type="entry name" value="ANK_REP_REGION"/>
    <property type="match status" value="3"/>
</dbReference>
<evidence type="ECO:0000256" key="2">
    <source>
        <dbReference type="ARBA" id="ARBA00022737"/>
    </source>
</evidence>
<dbReference type="CDD" id="cd07212">
    <property type="entry name" value="Pat_PNPLA9"/>
    <property type="match status" value="1"/>
</dbReference>
<dbReference type="SMART" id="SM00248">
    <property type="entry name" value="ANK"/>
    <property type="match status" value="6"/>
</dbReference>
<feature type="repeat" description="ANK" evidence="7">
    <location>
        <begin position="315"/>
        <end position="347"/>
    </location>
</feature>
<keyword evidence="4 7" id="KW-0040">ANK repeat</keyword>
<keyword evidence="5 8" id="KW-0443">Lipid metabolism</keyword>
<dbReference type="InterPro" id="IPR002110">
    <property type="entry name" value="Ankyrin_rpt"/>
</dbReference>
<protein>
    <recommendedName>
        <fullName evidence="1">phospholipase A2</fullName>
        <ecNumber evidence="1">3.1.1.4</ecNumber>
    </recommendedName>
</protein>
<accession>A0AAV1J8Z5</accession>
<dbReference type="InterPro" id="IPR047148">
    <property type="entry name" value="PLPL9"/>
</dbReference>
<dbReference type="AlphaFoldDB" id="A0AAV1J8Z5"/>